<evidence type="ECO:0000313" key="2">
    <source>
        <dbReference type="EMBL" id="PPK66125.1"/>
    </source>
</evidence>
<comment type="caution">
    <text evidence="2">The sequence shown here is derived from an EMBL/GenBank/DDBJ whole genome shotgun (WGS) entry which is preliminary data.</text>
</comment>
<feature type="region of interest" description="Disordered" evidence="1">
    <location>
        <begin position="1"/>
        <end position="42"/>
    </location>
</feature>
<proteinExistence type="predicted"/>
<evidence type="ECO:0000256" key="1">
    <source>
        <dbReference type="SAM" id="MobiDB-lite"/>
    </source>
</evidence>
<accession>A0A2S6GLM7</accession>
<dbReference type="RefSeq" id="WP_146108136.1">
    <property type="nucleotide sequence ID" value="NZ_CP154825.1"/>
</dbReference>
<sequence length="178" mass="19032">MTQQSGRYAPPHPGSGGPADPGIREVIVSGGSRTGDTAADGLKEVTGQARAQVSDLLDHGLARLNEQARGTQRKVARGLHTTAGHLEDMSENSQKSGVADDVVREIAHRARKVASWLEDREPGDLVEEVREFARRKPGAFLAGAALYVSGRSALRTVDPVPERTVDTLKQVPDALKPQ</sequence>
<name>A0A2S6GLM7_9PSEU</name>
<gene>
    <name evidence="2" type="ORF">CLV40_11189</name>
</gene>
<protein>
    <submittedName>
        <fullName evidence="2">Uncharacterized protein</fullName>
    </submittedName>
</protein>
<keyword evidence="3" id="KW-1185">Reference proteome</keyword>
<dbReference type="Proteomes" id="UP000239203">
    <property type="component" value="Unassembled WGS sequence"/>
</dbReference>
<dbReference type="OrthoDB" id="4578793at2"/>
<organism evidence="2 3">
    <name type="scientific">Actinokineospora auranticolor</name>
    <dbReference type="NCBI Taxonomy" id="155976"/>
    <lineage>
        <taxon>Bacteria</taxon>
        <taxon>Bacillati</taxon>
        <taxon>Actinomycetota</taxon>
        <taxon>Actinomycetes</taxon>
        <taxon>Pseudonocardiales</taxon>
        <taxon>Pseudonocardiaceae</taxon>
        <taxon>Actinokineospora</taxon>
    </lineage>
</organism>
<dbReference type="AlphaFoldDB" id="A0A2S6GLM7"/>
<dbReference type="EMBL" id="PTIX01000011">
    <property type="protein sequence ID" value="PPK66125.1"/>
    <property type="molecule type" value="Genomic_DNA"/>
</dbReference>
<reference evidence="2 3" key="1">
    <citation type="submission" date="2018-02" db="EMBL/GenBank/DDBJ databases">
        <title>Genomic Encyclopedia of Archaeal and Bacterial Type Strains, Phase II (KMG-II): from individual species to whole genera.</title>
        <authorList>
            <person name="Goeker M."/>
        </authorList>
    </citation>
    <scope>NUCLEOTIDE SEQUENCE [LARGE SCALE GENOMIC DNA]</scope>
    <source>
        <strain evidence="2 3">YU 961-1</strain>
    </source>
</reference>
<evidence type="ECO:0000313" key="3">
    <source>
        <dbReference type="Proteomes" id="UP000239203"/>
    </source>
</evidence>